<dbReference type="Proteomes" id="UP000179467">
    <property type="component" value="Unassembled WGS sequence"/>
</dbReference>
<sequence>MFCFSTSAAPIADLLLSRAPLGKIASGIHDVRRLTNSTTAAVLANLVRRLREPPEIKWGYDFTFVREPGVRPDDTVHPWLSAAADTLPGKKRHIRLLAKAQSYGEGLARQRNHPLVLPLLSTPIVEACLRIPTWEWINGGRDRAVARRAFSHMLPLEIRDRRSKAGLSSLFSRIFVKNRSHIREVLLDGRLAGAGLLDRVEIDVATRTDIPPTGLHHYRVIELLEAEYWVQRLQL</sequence>
<accession>A0A1S1HMC4</accession>
<dbReference type="AlphaFoldDB" id="A0A1S1HMC4"/>
<comment type="caution">
    <text evidence="2">The sequence shown here is derived from an EMBL/GenBank/DDBJ whole genome shotgun (WGS) entry which is preliminary data.</text>
</comment>
<dbReference type="GO" id="GO:0004066">
    <property type="term" value="F:asparagine synthase (glutamine-hydrolyzing) activity"/>
    <property type="evidence" value="ECO:0007669"/>
    <property type="project" value="InterPro"/>
</dbReference>
<gene>
    <name evidence="2" type="ORF">BHE75_03651</name>
</gene>
<dbReference type="Gene3D" id="3.40.50.620">
    <property type="entry name" value="HUPs"/>
    <property type="match status" value="1"/>
</dbReference>
<keyword evidence="3" id="KW-1185">Reference proteome</keyword>
<dbReference type="EMBL" id="MIPT01000001">
    <property type="protein sequence ID" value="OHT21640.1"/>
    <property type="molecule type" value="Genomic_DNA"/>
</dbReference>
<dbReference type="Pfam" id="PF00733">
    <property type="entry name" value="Asn_synthase"/>
    <property type="match status" value="1"/>
</dbReference>
<dbReference type="GO" id="GO:0006529">
    <property type="term" value="P:asparagine biosynthetic process"/>
    <property type="evidence" value="ECO:0007669"/>
    <property type="project" value="InterPro"/>
</dbReference>
<organism evidence="2 3">
    <name type="scientific">Edaphosphingomonas haloaromaticamans</name>
    <dbReference type="NCBI Taxonomy" id="653954"/>
    <lineage>
        <taxon>Bacteria</taxon>
        <taxon>Pseudomonadati</taxon>
        <taxon>Pseudomonadota</taxon>
        <taxon>Alphaproteobacteria</taxon>
        <taxon>Sphingomonadales</taxon>
        <taxon>Rhizorhabdaceae</taxon>
        <taxon>Edaphosphingomonas</taxon>
    </lineage>
</organism>
<dbReference type="SUPFAM" id="SSF52402">
    <property type="entry name" value="Adenine nucleotide alpha hydrolases-like"/>
    <property type="match status" value="1"/>
</dbReference>
<evidence type="ECO:0000259" key="1">
    <source>
        <dbReference type="Pfam" id="PF00733"/>
    </source>
</evidence>
<evidence type="ECO:0000313" key="3">
    <source>
        <dbReference type="Proteomes" id="UP000179467"/>
    </source>
</evidence>
<dbReference type="InterPro" id="IPR014729">
    <property type="entry name" value="Rossmann-like_a/b/a_fold"/>
</dbReference>
<evidence type="ECO:0000313" key="2">
    <source>
        <dbReference type="EMBL" id="OHT21640.1"/>
    </source>
</evidence>
<name>A0A1S1HMC4_9SPHN</name>
<protein>
    <recommendedName>
        <fullName evidence="1">Asparagine synthetase domain-containing protein</fullName>
    </recommendedName>
</protein>
<proteinExistence type="predicted"/>
<reference evidence="2 3" key="1">
    <citation type="submission" date="2016-09" db="EMBL/GenBank/DDBJ databases">
        <title>Metabolic pathway, cell adaptation mechanisms and a novel monoxygenase revealed through proteogenomic-transcription analysis of a Sphingomonas haloaromaticamans strain degrading the fungicide ortho-phenylphenol.</title>
        <authorList>
            <person name="Perruchon C."/>
            <person name="Papadopoulou E.S."/>
            <person name="Rousidou C."/>
            <person name="Vasileiadis S."/>
            <person name="Tanou G."/>
            <person name="Amoutzias G."/>
            <person name="Molassiotis A."/>
            <person name="Karpouzas D.G."/>
        </authorList>
    </citation>
    <scope>NUCLEOTIDE SEQUENCE [LARGE SCALE GENOMIC DNA]</scope>
    <source>
        <strain evidence="2 3">P3</strain>
    </source>
</reference>
<feature type="domain" description="Asparagine synthetase" evidence="1">
    <location>
        <begin position="118"/>
        <end position="230"/>
    </location>
</feature>
<dbReference type="InterPro" id="IPR001962">
    <property type="entry name" value="Asn_synthase"/>
</dbReference>